<comment type="caution">
    <text evidence="2">The sequence shown here is derived from an EMBL/GenBank/DDBJ whole genome shotgun (WGS) entry which is preliminary data.</text>
</comment>
<name>A0AAW2YXI4_9EUKA</name>
<accession>A0AAW2YXI4</accession>
<evidence type="ECO:0000313" key="3">
    <source>
        <dbReference type="Proteomes" id="UP001431209"/>
    </source>
</evidence>
<dbReference type="AlphaFoldDB" id="A0AAW2YXI4"/>
<reference evidence="2 3" key="1">
    <citation type="submission" date="2024-03" db="EMBL/GenBank/DDBJ databases">
        <title>The Acrasis kona genome and developmental transcriptomes reveal deep origins of eukaryotic multicellular pathways.</title>
        <authorList>
            <person name="Sheikh S."/>
            <person name="Fu C.-J."/>
            <person name="Brown M.W."/>
            <person name="Baldauf S.L."/>
        </authorList>
    </citation>
    <scope>NUCLEOTIDE SEQUENCE [LARGE SCALE GENOMIC DNA]</scope>
    <source>
        <strain evidence="2 3">ATCC MYA-3509</strain>
    </source>
</reference>
<organism evidence="2 3">
    <name type="scientific">Acrasis kona</name>
    <dbReference type="NCBI Taxonomy" id="1008807"/>
    <lineage>
        <taxon>Eukaryota</taxon>
        <taxon>Discoba</taxon>
        <taxon>Heterolobosea</taxon>
        <taxon>Tetramitia</taxon>
        <taxon>Eutetramitia</taxon>
        <taxon>Acrasidae</taxon>
        <taxon>Acrasis</taxon>
    </lineage>
</organism>
<feature type="non-terminal residue" evidence="2">
    <location>
        <position position="291"/>
    </location>
</feature>
<proteinExistence type="predicted"/>
<evidence type="ECO:0000256" key="1">
    <source>
        <dbReference type="SAM" id="Coils"/>
    </source>
</evidence>
<keyword evidence="1" id="KW-0175">Coiled coil</keyword>
<feature type="coiled-coil region" evidence="1">
    <location>
        <begin position="239"/>
        <end position="266"/>
    </location>
</feature>
<sequence>MTASDDGVSRKKFCNLNLCVSEACLILINLKKANNILGSKLNDITIVQNDVHLVSESNPSVGVNNDASVELFKLNQLIEKLEPTMKDSSPALTPRKKVIPEIPTPQKNLRFGKIHVTGLKLTYTNKETAPSVSKESLTLSEAVNKLYILIEKVLEERRDRKSTNQDQLLRMEKELRDKEQHIIMLCKTQESLESTIKTLRNKQKQDVLLTPRSTASNTSHLSEPVNNQSTSNALLKQYVHELSTKMQEKQQELDHMEKDVTLWKSTLTQELHSLFSHIQVHIVQVPEEMIN</sequence>
<protein>
    <submittedName>
        <fullName evidence="2">Uncharacterized protein</fullName>
    </submittedName>
</protein>
<dbReference type="Proteomes" id="UP001431209">
    <property type="component" value="Unassembled WGS sequence"/>
</dbReference>
<evidence type="ECO:0000313" key="2">
    <source>
        <dbReference type="EMBL" id="KAL0481809.1"/>
    </source>
</evidence>
<gene>
    <name evidence="2" type="ORF">AKO1_012395</name>
</gene>
<keyword evidence="3" id="KW-1185">Reference proteome</keyword>
<dbReference type="EMBL" id="JAOPGA020000795">
    <property type="protein sequence ID" value="KAL0481809.1"/>
    <property type="molecule type" value="Genomic_DNA"/>
</dbReference>